<feature type="transmembrane region" description="Helical" evidence="8">
    <location>
        <begin position="351"/>
        <end position="373"/>
    </location>
</feature>
<keyword evidence="3" id="KW-1003">Cell membrane</keyword>
<evidence type="ECO:0000256" key="5">
    <source>
        <dbReference type="ARBA" id="ARBA00022847"/>
    </source>
</evidence>
<dbReference type="PRINTS" id="PR00173">
    <property type="entry name" value="EDTRNSPORT"/>
</dbReference>
<evidence type="ECO:0000256" key="7">
    <source>
        <dbReference type="ARBA" id="ARBA00023136"/>
    </source>
</evidence>
<dbReference type="InterPro" id="IPR018107">
    <property type="entry name" value="Na-dicarboxylate_symporter_CS"/>
</dbReference>
<comment type="subcellular location">
    <subcellularLocation>
        <location evidence="1">Cell membrane</location>
        <topology evidence="1">Multi-pass membrane protein</topology>
    </subcellularLocation>
</comment>
<dbReference type="Gene3D" id="1.10.3860.10">
    <property type="entry name" value="Sodium:dicarboxylate symporter"/>
    <property type="match status" value="1"/>
</dbReference>
<organism evidence="9 10">
    <name type="scientific">Corallincola platygyrae</name>
    <dbReference type="NCBI Taxonomy" id="1193278"/>
    <lineage>
        <taxon>Bacteria</taxon>
        <taxon>Pseudomonadati</taxon>
        <taxon>Pseudomonadota</taxon>
        <taxon>Gammaproteobacteria</taxon>
        <taxon>Alteromonadales</taxon>
        <taxon>Psychromonadaceae</taxon>
        <taxon>Corallincola</taxon>
    </lineage>
</organism>
<dbReference type="PROSITE" id="PS00713">
    <property type="entry name" value="NA_DICARBOXYL_SYMP_1"/>
    <property type="match status" value="1"/>
</dbReference>
<feature type="transmembrane region" description="Helical" evidence="8">
    <location>
        <begin position="46"/>
        <end position="71"/>
    </location>
</feature>
<sequence>MSRSFVSVYQSVPFWQKVLIGFVLGAAVGLLVPSFAVHLKPMGDLFINAIRMLVVPLVFCSLVMAITSLGVDKPLGKIGIKTVGLFLLTAIIASALGLFIGSLMNFSADLSLATSPVRERDIPPVAQVLIDMVPRNPIAAMAEGNILQVVLFAVLVGVAINQVGEKAKPVKTFLHSGAEVMYQITRLVLALTPYGVFGLIAWMLGSFGLESLLPLAKFVLAIYIACLIHIVFVYGGIVKLFGGIKVTEFFKAVFPAQLVAYASASSYGTLPVSTRCTTEGLGVSRQYASFVLPMGATINMDGCGGIYPAIAAIFIAQLYGIDLSLLDYGIIMATATLASIGTAGVPGTAMVMLTVTLNAVGLPLEGIAFVAAIDRIIDMMRTATNVTGDMMVSRVLGYREGLLATEPEAEVQLTPENAKA</sequence>
<evidence type="ECO:0000256" key="6">
    <source>
        <dbReference type="ARBA" id="ARBA00022989"/>
    </source>
</evidence>
<dbReference type="InterPro" id="IPR036458">
    <property type="entry name" value="Na:dicarbo_symporter_sf"/>
</dbReference>
<evidence type="ECO:0000256" key="3">
    <source>
        <dbReference type="ARBA" id="ARBA00022475"/>
    </source>
</evidence>
<accession>A0ABW4XN04</accession>
<dbReference type="PANTHER" id="PTHR42865:SF7">
    <property type="entry name" value="PROTON_GLUTAMATE-ASPARTATE SYMPORTER"/>
    <property type="match status" value="1"/>
</dbReference>
<dbReference type="RefSeq" id="WP_345340723.1">
    <property type="nucleotide sequence ID" value="NZ_BAABLI010000016.1"/>
</dbReference>
<feature type="transmembrane region" description="Helical" evidence="8">
    <location>
        <begin position="146"/>
        <end position="163"/>
    </location>
</feature>
<dbReference type="SUPFAM" id="SSF118215">
    <property type="entry name" value="Proton glutamate symport protein"/>
    <property type="match status" value="1"/>
</dbReference>
<dbReference type="Pfam" id="PF00375">
    <property type="entry name" value="SDF"/>
    <property type="match status" value="1"/>
</dbReference>
<keyword evidence="7 8" id="KW-0472">Membrane</keyword>
<gene>
    <name evidence="9" type="ORF">ACFSJ3_07755</name>
</gene>
<proteinExistence type="predicted"/>
<feature type="transmembrane region" description="Helical" evidence="8">
    <location>
        <begin position="216"/>
        <end position="237"/>
    </location>
</feature>
<keyword evidence="10" id="KW-1185">Reference proteome</keyword>
<reference evidence="10" key="1">
    <citation type="journal article" date="2019" name="Int. J. Syst. Evol. Microbiol.">
        <title>The Global Catalogue of Microorganisms (GCM) 10K type strain sequencing project: providing services to taxonomists for standard genome sequencing and annotation.</title>
        <authorList>
            <consortium name="The Broad Institute Genomics Platform"/>
            <consortium name="The Broad Institute Genome Sequencing Center for Infectious Disease"/>
            <person name="Wu L."/>
            <person name="Ma J."/>
        </authorList>
    </citation>
    <scope>NUCLEOTIDE SEQUENCE [LARGE SCALE GENOMIC DNA]</scope>
    <source>
        <strain evidence="10">CGMCC 1.10992</strain>
    </source>
</reference>
<keyword evidence="4 8" id="KW-0812">Transmembrane</keyword>
<evidence type="ECO:0000256" key="8">
    <source>
        <dbReference type="SAM" id="Phobius"/>
    </source>
</evidence>
<comment type="caution">
    <text evidence="9">The sequence shown here is derived from an EMBL/GenBank/DDBJ whole genome shotgun (WGS) entry which is preliminary data.</text>
</comment>
<keyword evidence="6 8" id="KW-1133">Transmembrane helix</keyword>
<evidence type="ECO:0000256" key="4">
    <source>
        <dbReference type="ARBA" id="ARBA00022692"/>
    </source>
</evidence>
<evidence type="ECO:0000313" key="9">
    <source>
        <dbReference type="EMBL" id="MFD2095876.1"/>
    </source>
</evidence>
<dbReference type="InterPro" id="IPR001991">
    <property type="entry name" value="Na-dicarboxylate_symporter"/>
</dbReference>
<keyword evidence="5" id="KW-0769">Symport</keyword>
<evidence type="ECO:0000256" key="1">
    <source>
        <dbReference type="ARBA" id="ARBA00004651"/>
    </source>
</evidence>
<dbReference type="EMBL" id="JBHUHT010000010">
    <property type="protein sequence ID" value="MFD2095876.1"/>
    <property type="molecule type" value="Genomic_DNA"/>
</dbReference>
<feature type="transmembrane region" description="Helical" evidence="8">
    <location>
        <begin position="290"/>
        <end position="316"/>
    </location>
</feature>
<evidence type="ECO:0000313" key="10">
    <source>
        <dbReference type="Proteomes" id="UP001597380"/>
    </source>
</evidence>
<name>A0ABW4XN04_9GAMM</name>
<feature type="transmembrane region" description="Helical" evidence="8">
    <location>
        <begin position="184"/>
        <end position="204"/>
    </location>
</feature>
<dbReference type="PANTHER" id="PTHR42865">
    <property type="entry name" value="PROTON/GLUTAMATE-ASPARTATE SYMPORTER"/>
    <property type="match status" value="1"/>
</dbReference>
<feature type="transmembrane region" description="Helical" evidence="8">
    <location>
        <begin position="83"/>
        <end position="104"/>
    </location>
</feature>
<dbReference type="Proteomes" id="UP001597380">
    <property type="component" value="Unassembled WGS sequence"/>
</dbReference>
<keyword evidence="2" id="KW-0813">Transport</keyword>
<protein>
    <submittedName>
        <fullName evidence="9">Dicarboxylate/amino acid:cation symporter</fullName>
    </submittedName>
</protein>
<evidence type="ECO:0000256" key="2">
    <source>
        <dbReference type="ARBA" id="ARBA00022448"/>
    </source>
</evidence>